<keyword evidence="3" id="KW-1133">Transmembrane helix</keyword>
<dbReference type="OrthoDB" id="11397at2157"/>
<reference evidence="6 8" key="2">
    <citation type="journal article" date="2014" name="PLoS Genet.">
        <title>Phylogenetically driven sequencing of extremely halophilic archaea reveals strategies for static and dynamic osmo-response.</title>
        <authorList>
            <person name="Becker E.A."/>
            <person name="Seitzer P.M."/>
            <person name="Tritt A."/>
            <person name="Larsen D."/>
            <person name="Krusor M."/>
            <person name="Yao A.I."/>
            <person name="Wu D."/>
            <person name="Madern D."/>
            <person name="Eisen J.A."/>
            <person name="Darling A.E."/>
            <person name="Facciotti M.T."/>
        </authorList>
    </citation>
    <scope>NUCLEOTIDE SEQUENCE [LARGE SCALE GENOMIC DNA]</scope>
    <source>
        <strain evidence="6">B3</strain>
        <strain evidence="8">DSM 18796 / CECT 7217 / JCM 14584 / KCTC 4019 / B3</strain>
    </source>
</reference>
<dbReference type="EMBL" id="CP002062">
    <property type="protein sequence ID" value="ADJ14993.1"/>
    <property type="molecule type" value="Genomic_DNA"/>
</dbReference>
<dbReference type="RefSeq" id="WP_008417630.1">
    <property type="nucleotide sequence ID" value="NC_014297.1"/>
</dbReference>
<feature type="transmembrane region" description="Helical" evidence="3">
    <location>
        <begin position="139"/>
        <end position="157"/>
    </location>
</feature>
<dbReference type="Proteomes" id="UP000000390">
    <property type="component" value="Chromosome"/>
</dbReference>
<dbReference type="EMBL" id="AOHV01000038">
    <property type="protein sequence ID" value="ELY34991.1"/>
    <property type="molecule type" value="Genomic_DNA"/>
</dbReference>
<organism evidence="5 7">
    <name type="scientific">Halalkalicoccus jeotgali (strain DSM 18796 / CECT 7217 / JCM 14584 / KCTC 4019 / B3)</name>
    <dbReference type="NCBI Taxonomy" id="795797"/>
    <lineage>
        <taxon>Archaea</taxon>
        <taxon>Methanobacteriati</taxon>
        <taxon>Methanobacteriota</taxon>
        <taxon>Stenosarchaea group</taxon>
        <taxon>Halobacteria</taxon>
        <taxon>Halobacteriales</taxon>
        <taxon>Halococcaceae</taxon>
        <taxon>Halalkalicoccus</taxon>
    </lineage>
</organism>
<dbReference type="Gene3D" id="1.10.287.110">
    <property type="entry name" value="DnaJ domain"/>
    <property type="match status" value="1"/>
</dbReference>
<dbReference type="SMART" id="SM00271">
    <property type="entry name" value="DnaJ"/>
    <property type="match status" value="1"/>
</dbReference>
<evidence type="ECO:0000313" key="6">
    <source>
        <dbReference type="EMBL" id="ELY34991.1"/>
    </source>
</evidence>
<keyword evidence="3" id="KW-0472">Membrane</keyword>
<feature type="compositionally biased region" description="Basic and acidic residues" evidence="2">
    <location>
        <begin position="109"/>
        <end position="118"/>
    </location>
</feature>
<dbReference type="PANTHER" id="PTHR44145">
    <property type="entry name" value="DNAJ HOMOLOG SUBFAMILY A MEMBER 3, MITOCHONDRIAL"/>
    <property type="match status" value="1"/>
</dbReference>
<evidence type="ECO:0000256" key="2">
    <source>
        <dbReference type="SAM" id="MobiDB-lite"/>
    </source>
</evidence>
<gene>
    <name evidence="5" type="ordered locus">HacjB3_08040</name>
    <name evidence="6" type="ORF">C497_14682</name>
</gene>
<reference evidence="5 7" key="1">
    <citation type="journal article" date="2010" name="J. Bacteriol.">
        <title>Complete genome sequence of Halalkalicoccus jeotgali B3(T), an extremely halophilic archaeon.</title>
        <authorList>
            <person name="Roh S.W."/>
            <person name="Nam Y.D."/>
            <person name="Nam S.H."/>
            <person name="Choi S.H."/>
            <person name="Park H.S."/>
            <person name="Bae J.W."/>
        </authorList>
    </citation>
    <scope>NUCLEOTIDE SEQUENCE [LARGE SCALE GENOMIC DNA]</scope>
    <source>
        <strain evidence="5">B3</strain>
        <strain evidence="7">DSM 18796 / CECT 7217 / JCM 14584 / KCTC 4019 / B3</strain>
    </source>
</reference>
<evidence type="ECO:0000259" key="4">
    <source>
        <dbReference type="PROSITE" id="PS50076"/>
    </source>
</evidence>
<keyword evidence="8" id="KW-1185">Reference proteome</keyword>
<feature type="domain" description="J" evidence="4">
    <location>
        <begin position="3"/>
        <end position="65"/>
    </location>
</feature>
<dbReference type="eggNOG" id="arCOG02846">
    <property type="taxonomic scope" value="Archaea"/>
</dbReference>
<evidence type="ECO:0000313" key="5">
    <source>
        <dbReference type="EMBL" id="ADJ14993.1"/>
    </source>
</evidence>
<dbReference type="InterPro" id="IPR001623">
    <property type="entry name" value="DnaJ_domain"/>
</dbReference>
<evidence type="ECO:0000313" key="8">
    <source>
        <dbReference type="Proteomes" id="UP000011645"/>
    </source>
</evidence>
<name>D8J2N6_HALJB</name>
<dbReference type="InterPro" id="IPR036869">
    <property type="entry name" value="J_dom_sf"/>
</dbReference>
<proteinExistence type="predicted"/>
<dbReference type="HOGENOM" id="CLU_1665448_0_0_2"/>
<evidence type="ECO:0000256" key="3">
    <source>
        <dbReference type="SAM" id="Phobius"/>
    </source>
</evidence>
<protein>
    <recommendedName>
        <fullName evidence="4">J domain-containing protein</fullName>
    </recommendedName>
</protein>
<dbReference type="AlphaFoldDB" id="D8J2N6"/>
<dbReference type="Proteomes" id="UP000011645">
    <property type="component" value="Unassembled WGS sequence"/>
</dbReference>
<sequence length="158" mass="17752">METLYDVLGVDPNADAAAIRAAYREGAKRHHPDAADGDAATFRRLTTARDVLLDERRRERYDSLGHRRYARHHLGEERPAGESTRGRRQHAEFDRSSRQTSRPRRGRPARPDRREGARRGGTTDGRVAVSTYWPVMRRAGLVLGALLVVAFVLAALSL</sequence>
<dbReference type="KEGG" id="hje:HacjB3_08040"/>
<accession>D8J2N6</accession>
<keyword evidence="1" id="KW-0143">Chaperone</keyword>
<keyword evidence="3" id="KW-0812">Transmembrane</keyword>
<dbReference type="CDD" id="cd06257">
    <property type="entry name" value="DnaJ"/>
    <property type="match status" value="1"/>
</dbReference>
<dbReference type="GeneID" id="9419410"/>
<feature type="region of interest" description="Disordered" evidence="2">
    <location>
        <begin position="64"/>
        <end position="124"/>
    </location>
</feature>
<dbReference type="PANTHER" id="PTHR44145:SF3">
    <property type="entry name" value="DNAJ HOMOLOG SUBFAMILY A MEMBER 3, MITOCHONDRIAL"/>
    <property type="match status" value="1"/>
</dbReference>
<dbReference type="InterPro" id="IPR051938">
    <property type="entry name" value="Apopto_cytoskel_mod"/>
</dbReference>
<evidence type="ECO:0000256" key="1">
    <source>
        <dbReference type="ARBA" id="ARBA00023186"/>
    </source>
</evidence>
<dbReference type="PROSITE" id="PS50076">
    <property type="entry name" value="DNAJ_2"/>
    <property type="match status" value="1"/>
</dbReference>
<dbReference type="SUPFAM" id="SSF46565">
    <property type="entry name" value="Chaperone J-domain"/>
    <property type="match status" value="1"/>
</dbReference>
<dbReference type="PATRIC" id="fig|795797.18.peg.1600"/>
<dbReference type="STRING" id="795797.HacjB3_08040"/>
<dbReference type="Pfam" id="PF00226">
    <property type="entry name" value="DnaJ"/>
    <property type="match status" value="1"/>
</dbReference>
<dbReference type="PRINTS" id="PR00625">
    <property type="entry name" value="JDOMAIN"/>
</dbReference>
<evidence type="ECO:0000313" key="7">
    <source>
        <dbReference type="Proteomes" id="UP000000390"/>
    </source>
</evidence>